<dbReference type="RefSeq" id="WP_141167999.1">
    <property type="nucleotide sequence ID" value="NZ_VHLH01000033.1"/>
</dbReference>
<dbReference type="EMBL" id="VHLH01000033">
    <property type="protein sequence ID" value="TPW26282.1"/>
    <property type="molecule type" value="Genomic_DNA"/>
</dbReference>
<proteinExistence type="predicted"/>
<evidence type="ECO:0000313" key="3">
    <source>
        <dbReference type="Proteomes" id="UP000320314"/>
    </source>
</evidence>
<feature type="region of interest" description="Disordered" evidence="1">
    <location>
        <begin position="1"/>
        <end position="64"/>
    </location>
</feature>
<accession>A0A506TW34</accession>
<gene>
    <name evidence="2" type="ORF">FJU11_15570</name>
</gene>
<feature type="compositionally biased region" description="Basic residues" evidence="1">
    <location>
        <begin position="30"/>
        <end position="41"/>
    </location>
</feature>
<dbReference type="AlphaFoldDB" id="A0A506TW34"/>
<evidence type="ECO:0000256" key="1">
    <source>
        <dbReference type="SAM" id="MobiDB-lite"/>
    </source>
</evidence>
<keyword evidence="3" id="KW-1185">Reference proteome</keyword>
<name>A0A506TW34_9HYPH</name>
<comment type="caution">
    <text evidence="2">The sequence shown here is derived from an EMBL/GenBank/DDBJ whole genome shotgun (WGS) entry which is preliminary data.</text>
</comment>
<reference evidence="2 3" key="1">
    <citation type="submission" date="2019-06" db="EMBL/GenBank/DDBJ databases">
        <authorList>
            <person name="Li M."/>
        </authorList>
    </citation>
    <scope>NUCLEOTIDE SEQUENCE [LARGE SCALE GENOMIC DNA]</scope>
    <source>
        <strain evidence="2 3">BGMRC6574</strain>
    </source>
</reference>
<sequence>MTGRERDEAPEGGEAKDARKARLSAQLRANLKRRKAQAKARRASDDDGGSAFDAGSRSPGDDAD</sequence>
<feature type="compositionally biased region" description="Basic and acidic residues" evidence="1">
    <location>
        <begin position="1"/>
        <end position="20"/>
    </location>
</feature>
<dbReference type="Proteomes" id="UP000320314">
    <property type="component" value="Unassembled WGS sequence"/>
</dbReference>
<organism evidence="2 3">
    <name type="scientific">Pararhizobium mangrovi</name>
    <dbReference type="NCBI Taxonomy" id="2590452"/>
    <lineage>
        <taxon>Bacteria</taxon>
        <taxon>Pseudomonadati</taxon>
        <taxon>Pseudomonadota</taxon>
        <taxon>Alphaproteobacteria</taxon>
        <taxon>Hyphomicrobiales</taxon>
        <taxon>Rhizobiaceae</taxon>
        <taxon>Rhizobium/Agrobacterium group</taxon>
        <taxon>Pararhizobium</taxon>
    </lineage>
</organism>
<protein>
    <submittedName>
        <fullName evidence="2">Uncharacterized protein</fullName>
    </submittedName>
</protein>
<evidence type="ECO:0000313" key="2">
    <source>
        <dbReference type="EMBL" id="TPW26282.1"/>
    </source>
</evidence>